<feature type="compositionally biased region" description="Basic and acidic residues" evidence="1">
    <location>
        <begin position="25"/>
        <end position="40"/>
    </location>
</feature>
<dbReference type="Gramene" id="OMERI04G07580.1">
    <property type="protein sequence ID" value="OMERI04G07580.1"/>
    <property type="gene ID" value="OMERI04G07580"/>
</dbReference>
<evidence type="ECO:0000256" key="1">
    <source>
        <dbReference type="SAM" id="MobiDB-lite"/>
    </source>
</evidence>
<feature type="compositionally biased region" description="Basic and acidic residues" evidence="1">
    <location>
        <begin position="52"/>
        <end position="65"/>
    </location>
</feature>
<name>A0A0E0DCP7_9ORYZ</name>
<dbReference type="Proteomes" id="UP000008021">
    <property type="component" value="Chromosome 4"/>
</dbReference>
<dbReference type="AlphaFoldDB" id="A0A0E0DCP7"/>
<proteinExistence type="predicted"/>
<evidence type="ECO:0000313" key="2">
    <source>
        <dbReference type="EnsemblPlants" id="OMERI04G07580.1"/>
    </source>
</evidence>
<reference evidence="2" key="2">
    <citation type="submission" date="2018-05" db="EMBL/GenBank/DDBJ databases">
        <title>OmerRS3 (Oryza meridionalis Reference Sequence Version 3).</title>
        <authorList>
            <person name="Zhang J."/>
            <person name="Kudrna D."/>
            <person name="Lee S."/>
            <person name="Talag J."/>
            <person name="Welchert J."/>
            <person name="Wing R.A."/>
        </authorList>
    </citation>
    <scope>NUCLEOTIDE SEQUENCE [LARGE SCALE GENOMIC DNA]</scope>
    <source>
        <strain evidence="2">cv. OR44</strain>
    </source>
</reference>
<protein>
    <submittedName>
        <fullName evidence="2">Uncharacterized protein</fullName>
    </submittedName>
</protein>
<reference evidence="2" key="1">
    <citation type="submission" date="2015-04" db="UniProtKB">
        <authorList>
            <consortium name="EnsemblPlants"/>
        </authorList>
    </citation>
    <scope>IDENTIFICATION</scope>
</reference>
<sequence>MPHGLMPCRRPPSRFSSARSLGHGGEPRPRAATGGRHEAGPGRWRGCHRARGRADATRGDGSEGRDAVDELIQHCLPLPPLRLKLVGHGTRPAPTSLGWSILPASLVVIGGDPGPTFWARA</sequence>
<feature type="region of interest" description="Disordered" evidence="1">
    <location>
        <begin position="1"/>
        <end position="65"/>
    </location>
</feature>
<dbReference type="EnsemblPlants" id="OMERI04G07580.1">
    <property type="protein sequence ID" value="OMERI04G07580.1"/>
    <property type="gene ID" value="OMERI04G07580"/>
</dbReference>
<organism evidence="2">
    <name type="scientific">Oryza meridionalis</name>
    <dbReference type="NCBI Taxonomy" id="40149"/>
    <lineage>
        <taxon>Eukaryota</taxon>
        <taxon>Viridiplantae</taxon>
        <taxon>Streptophyta</taxon>
        <taxon>Embryophyta</taxon>
        <taxon>Tracheophyta</taxon>
        <taxon>Spermatophyta</taxon>
        <taxon>Magnoliopsida</taxon>
        <taxon>Liliopsida</taxon>
        <taxon>Poales</taxon>
        <taxon>Poaceae</taxon>
        <taxon>BOP clade</taxon>
        <taxon>Oryzoideae</taxon>
        <taxon>Oryzeae</taxon>
        <taxon>Oryzinae</taxon>
        <taxon>Oryza</taxon>
    </lineage>
</organism>
<keyword evidence="3" id="KW-1185">Reference proteome</keyword>
<evidence type="ECO:0000313" key="3">
    <source>
        <dbReference type="Proteomes" id="UP000008021"/>
    </source>
</evidence>
<accession>A0A0E0DCP7</accession>
<dbReference type="HOGENOM" id="CLU_2041768_0_0_1"/>